<accession>A0AAD6UWW0</accession>
<protein>
    <recommendedName>
        <fullName evidence="4">HAT C-terminal dimerisation domain-containing protein</fullName>
    </recommendedName>
</protein>
<organism evidence="2 3">
    <name type="scientific">Mycena pura</name>
    <dbReference type="NCBI Taxonomy" id="153505"/>
    <lineage>
        <taxon>Eukaryota</taxon>
        <taxon>Fungi</taxon>
        <taxon>Dikarya</taxon>
        <taxon>Basidiomycota</taxon>
        <taxon>Agaricomycotina</taxon>
        <taxon>Agaricomycetes</taxon>
        <taxon>Agaricomycetidae</taxon>
        <taxon>Agaricales</taxon>
        <taxon>Marasmiineae</taxon>
        <taxon>Mycenaceae</taxon>
        <taxon>Mycena</taxon>
    </lineage>
</organism>
<evidence type="ECO:0000313" key="3">
    <source>
        <dbReference type="Proteomes" id="UP001219525"/>
    </source>
</evidence>
<comment type="caution">
    <text evidence="2">The sequence shown here is derived from an EMBL/GenBank/DDBJ whole genome shotgun (WGS) entry which is preliminary data.</text>
</comment>
<dbReference type="Proteomes" id="UP001219525">
    <property type="component" value="Unassembled WGS sequence"/>
</dbReference>
<sequence>MLKDLSRELDELSIGINAIIRKLEEYLNLSRRTKAYALAMGDYIFLPKYRSSSNLVTVLNPTIKLRWLGQHWEEEGLDNAKSVIRAASSERCWNTASSVGLKILKRAPPTVTPSTATRRPVQPPASQAARAQKSGFARLHTLAKELSGSDLIMPTTHAPAQDELSEQEKEEAEHRAVMEDERIVDAEIERYQAAGILDKSSPEFENFDLVRYWDRYQTSYLQCTTTY</sequence>
<keyword evidence="3" id="KW-1185">Reference proteome</keyword>
<reference evidence="2" key="1">
    <citation type="submission" date="2023-03" db="EMBL/GenBank/DDBJ databases">
        <title>Massive genome expansion in bonnet fungi (Mycena s.s.) driven by repeated elements and novel gene families across ecological guilds.</title>
        <authorList>
            <consortium name="Lawrence Berkeley National Laboratory"/>
            <person name="Harder C.B."/>
            <person name="Miyauchi S."/>
            <person name="Viragh M."/>
            <person name="Kuo A."/>
            <person name="Thoen E."/>
            <person name="Andreopoulos B."/>
            <person name="Lu D."/>
            <person name="Skrede I."/>
            <person name="Drula E."/>
            <person name="Henrissat B."/>
            <person name="Morin E."/>
            <person name="Kohler A."/>
            <person name="Barry K."/>
            <person name="LaButti K."/>
            <person name="Morin E."/>
            <person name="Salamov A."/>
            <person name="Lipzen A."/>
            <person name="Mereny Z."/>
            <person name="Hegedus B."/>
            <person name="Baldrian P."/>
            <person name="Stursova M."/>
            <person name="Weitz H."/>
            <person name="Taylor A."/>
            <person name="Grigoriev I.V."/>
            <person name="Nagy L.G."/>
            <person name="Martin F."/>
            <person name="Kauserud H."/>
        </authorList>
    </citation>
    <scope>NUCLEOTIDE SEQUENCE</scope>
    <source>
        <strain evidence="2">9144</strain>
    </source>
</reference>
<evidence type="ECO:0000313" key="2">
    <source>
        <dbReference type="EMBL" id="KAJ7192102.1"/>
    </source>
</evidence>
<dbReference type="AlphaFoldDB" id="A0AAD6UWW0"/>
<proteinExistence type="predicted"/>
<feature type="region of interest" description="Disordered" evidence="1">
    <location>
        <begin position="109"/>
        <end position="128"/>
    </location>
</feature>
<name>A0AAD6UWW0_9AGAR</name>
<evidence type="ECO:0008006" key="4">
    <source>
        <dbReference type="Google" id="ProtNLM"/>
    </source>
</evidence>
<gene>
    <name evidence="2" type="ORF">GGX14DRAFT_578409</name>
</gene>
<evidence type="ECO:0000256" key="1">
    <source>
        <dbReference type="SAM" id="MobiDB-lite"/>
    </source>
</evidence>
<dbReference type="EMBL" id="JARJCW010000124">
    <property type="protein sequence ID" value="KAJ7192102.1"/>
    <property type="molecule type" value="Genomic_DNA"/>
</dbReference>